<dbReference type="Proteomes" id="UP001234798">
    <property type="component" value="Chromosome"/>
</dbReference>
<gene>
    <name evidence="1" type="ORF">RAS12_27940</name>
</gene>
<evidence type="ECO:0000313" key="1">
    <source>
        <dbReference type="EMBL" id="WMD20393.1"/>
    </source>
</evidence>
<keyword evidence="2" id="KW-1185">Reference proteome</keyword>
<evidence type="ECO:0000313" key="2">
    <source>
        <dbReference type="Proteomes" id="UP001234798"/>
    </source>
</evidence>
<name>A0ABY9M051_9BURK</name>
<accession>A0ABY9M051</accession>
<protein>
    <submittedName>
        <fullName evidence="1">DUF433 domain-containing protein</fullName>
    </submittedName>
</protein>
<proteinExistence type="predicted"/>
<reference evidence="1 2" key="1">
    <citation type="submission" date="2023-08" db="EMBL/GenBank/DDBJ databases">
        <title>Achromobacter seleniivolatilans sp. nov., isolated from seleniferous soil.</title>
        <authorList>
            <person name="Zhang S."/>
            <person name="Li K."/>
            <person name="Peng J."/>
            <person name="Zhao Q."/>
            <person name="Wang H."/>
            <person name="Guo Y."/>
        </authorList>
    </citation>
    <scope>NUCLEOTIDE SEQUENCE [LARGE SCALE GENOMIC DNA]</scope>
    <source>
        <strain evidence="1 2">R39</strain>
    </source>
</reference>
<organism evidence="1 2">
    <name type="scientific">Achromobacter seleniivolatilans</name>
    <dbReference type="NCBI Taxonomy" id="3047478"/>
    <lineage>
        <taxon>Bacteria</taxon>
        <taxon>Pseudomonadati</taxon>
        <taxon>Pseudomonadota</taxon>
        <taxon>Betaproteobacteria</taxon>
        <taxon>Burkholderiales</taxon>
        <taxon>Alcaligenaceae</taxon>
        <taxon>Achromobacter</taxon>
    </lineage>
</organism>
<dbReference type="EMBL" id="CP132976">
    <property type="protein sequence ID" value="WMD20393.1"/>
    <property type="molecule type" value="Genomic_DNA"/>
</dbReference>
<sequence>MFSGTGIYSIREAARLIQVPPRKLGRWMFGHNYFSKTTGARLSSSALWTPQPVAVTAPNRLIGFADLLEARFVSAFASYGVPLRVIRHCLASAQSLYRVKYPFTTLRFKTDGKTIFAEAVREASANASLVDLNSLQNVFREIIRPSLYAGIEYRGGNALKWYPALRREGIVLDPARESGRAIVEDTGTPTDVLYASYVAEGATPRAACHTARIYDVPLRYVRSAIKFESHLSALNH</sequence>
<dbReference type="RefSeq" id="WP_306943530.1">
    <property type="nucleotide sequence ID" value="NZ_CP132976.1"/>
</dbReference>